<evidence type="ECO:0000256" key="2">
    <source>
        <dbReference type="SAM" id="SignalP"/>
    </source>
</evidence>
<keyword evidence="1" id="KW-0812">Transmembrane</keyword>
<feature type="domain" description="TonB-dependent receptor plug" evidence="3">
    <location>
        <begin position="48"/>
        <end position="155"/>
    </location>
</feature>
<name>A0A412VZL6_9BACE</name>
<evidence type="ECO:0000256" key="1">
    <source>
        <dbReference type="PROSITE-ProRule" id="PRU01360"/>
    </source>
</evidence>
<dbReference type="SUPFAM" id="SSF56935">
    <property type="entry name" value="Porins"/>
    <property type="match status" value="1"/>
</dbReference>
<evidence type="ECO:0000259" key="3">
    <source>
        <dbReference type="Pfam" id="PF07715"/>
    </source>
</evidence>
<dbReference type="AlphaFoldDB" id="A0A412VZL6"/>
<dbReference type="InterPro" id="IPR012910">
    <property type="entry name" value="Plug_dom"/>
</dbReference>
<gene>
    <name evidence="4" type="ORF">DWW25_07935</name>
</gene>
<keyword evidence="2" id="KW-0732">Signal</keyword>
<comment type="similarity">
    <text evidence="1">Belongs to the TonB-dependent receptor family.</text>
</comment>
<organism evidence="4 5">
    <name type="scientific">Bacteroides xylanisolvens</name>
    <dbReference type="NCBI Taxonomy" id="371601"/>
    <lineage>
        <taxon>Bacteria</taxon>
        <taxon>Pseudomonadati</taxon>
        <taxon>Bacteroidota</taxon>
        <taxon>Bacteroidia</taxon>
        <taxon>Bacteroidales</taxon>
        <taxon>Bacteroidaceae</taxon>
        <taxon>Bacteroides</taxon>
    </lineage>
</organism>
<dbReference type="InterPro" id="IPR037066">
    <property type="entry name" value="Plug_dom_sf"/>
</dbReference>
<dbReference type="Pfam" id="PF07715">
    <property type="entry name" value="Plug"/>
    <property type="match status" value="1"/>
</dbReference>
<dbReference type="PROSITE" id="PS52016">
    <property type="entry name" value="TONB_DEPENDENT_REC_3"/>
    <property type="match status" value="1"/>
</dbReference>
<evidence type="ECO:0000313" key="5">
    <source>
        <dbReference type="Proteomes" id="UP000283369"/>
    </source>
</evidence>
<feature type="chain" id="PRO_5019085997" evidence="2">
    <location>
        <begin position="24"/>
        <end position="948"/>
    </location>
</feature>
<sequence length="948" mass="107258">MALKYTTIFLNTFLLLGSGFASAQSSFKDVTQYDDSVQIGYEKQPFWKVTSAISTVEGEKLQRTFTTNVASTLYGRLPGLTLMEGSNEPGFSIGSNSMFARGIGTFRDDAQKMLLLVDGYECDFTQLSSFEIESVTLLKDASATAIYGARGANGVLLVTTKKGSTSALQVSLRAQVGFQQAKRMEEFMGGYDHARFYNEAYKNDGKGDYYYSPEDLEAYRTGSDPYFHPNVDWASQTLRKVNPIMNYDLSFRGGGERVRYFVMLNILNSKNLVKPMADRSDNTKNADFTKYSFRSNVDIDITRYLTAEVLLGGMVQDHTTPGWESDSNLFSMINGIPPISFPVYNPDNSYGGTALSGNPLAEITDMGFYSRNSRLLNSAIKLTGKLDFITPGLSASVALSYNNYFKGYTIRGRSYSRYSITKGADDNPLYHQHSVNTDLGNDENRAEEWNNVTFRAFLNYGRTFGHHDVNAFMLFNYDELAISRRNMPDGYQNASNFYNWNRYNILSDNLPVKHAGFAGRATYAYNKKYVAEVSFSYEGSDKFPGHGRFGFFPAASLGWILSRESFMKNVTFVDFLKVRGSYGVVGNDAIGGERYMYDQTFNSAEGYLFGVAPTDPGSLREWRVANQDVTWEKDKKFNIGVEGRFFDCIDMSFDYFQHKRNNILVVPDATLPSFLGMIPPYLNQGRMTNSGFEAMLRYTNSAKNPFRFYVEANAWFAHNKIDFMAEEVKLYDYQRRTGQSYGKSYALIAEGFFNSQEEINASGLTYEWGTIRPGDIRYKDMNGDNVINDNDFYPDGYNNIPEITMNLESGISWKDFDFSFLFQGAARRDVYYSISAFAGDSRIPEMARGRWTSETAQTATYPRLTTEVDNINFRTSTFWKRNGSFLKLRNVELGYTLKNLIRKGSNLRIFANGTNLFSLDYMDGMTDPEIFGGYPTLRTVSLGAQLTF</sequence>
<feature type="signal peptide" evidence="2">
    <location>
        <begin position="1"/>
        <end position="23"/>
    </location>
</feature>
<dbReference type="InterPro" id="IPR039426">
    <property type="entry name" value="TonB-dep_rcpt-like"/>
</dbReference>
<comment type="caution">
    <text evidence="4">The sequence shown here is derived from an EMBL/GenBank/DDBJ whole genome shotgun (WGS) entry which is preliminary data.</text>
</comment>
<keyword evidence="1" id="KW-1134">Transmembrane beta strand</keyword>
<accession>A0A412VZL6</accession>
<dbReference type="RefSeq" id="WP_117809486.1">
    <property type="nucleotide sequence ID" value="NZ_JAQCUV010000014.1"/>
</dbReference>
<dbReference type="GO" id="GO:0009279">
    <property type="term" value="C:cell outer membrane"/>
    <property type="evidence" value="ECO:0007669"/>
    <property type="project" value="UniProtKB-SubCell"/>
</dbReference>
<dbReference type="InterPro" id="IPR023997">
    <property type="entry name" value="TonB-dep_OMP_SusC/RagA_CS"/>
</dbReference>
<evidence type="ECO:0000313" key="4">
    <source>
        <dbReference type="EMBL" id="RGV15691.1"/>
    </source>
</evidence>
<reference evidence="4 5" key="1">
    <citation type="submission" date="2018-08" db="EMBL/GenBank/DDBJ databases">
        <title>A genome reference for cultivated species of the human gut microbiota.</title>
        <authorList>
            <person name="Zou Y."/>
            <person name="Xue W."/>
            <person name="Luo G."/>
        </authorList>
    </citation>
    <scope>NUCLEOTIDE SEQUENCE [LARGE SCALE GENOMIC DNA]</scope>
    <source>
        <strain evidence="4 5">AF14-7</strain>
    </source>
</reference>
<keyword evidence="1" id="KW-0813">Transport</keyword>
<dbReference type="Proteomes" id="UP000283369">
    <property type="component" value="Unassembled WGS sequence"/>
</dbReference>
<dbReference type="NCBIfam" id="TIGR04057">
    <property type="entry name" value="SusC_RagA_signa"/>
    <property type="match status" value="1"/>
</dbReference>
<dbReference type="InterPro" id="IPR023996">
    <property type="entry name" value="TonB-dep_OMP_SusC/RagA"/>
</dbReference>
<comment type="subcellular location">
    <subcellularLocation>
        <location evidence="1">Cell outer membrane</location>
        <topology evidence="1">Multi-pass membrane protein</topology>
    </subcellularLocation>
</comment>
<keyword evidence="1" id="KW-0998">Cell outer membrane</keyword>
<keyword evidence="1" id="KW-0472">Membrane</keyword>
<dbReference type="Gene3D" id="2.170.130.10">
    <property type="entry name" value="TonB-dependent receptor, plug domain"/>
    <property type="match status" value="1"/>
</dbReference>
<protein>
    <submittedName>
        <fullName evidence="4">SusC/RagA family TonB-linked outer membrane protein</fullName>
    </submittedName>
</protein>
<dbReference type="EMBL" id="QRYV01000015">
    <property type="protein sequence ID" value="RGV15691.1"/>
    <property type="molecule type" value="Genomic_DNA"/>
</dbReference>
<dbReference type="NCBIfam" id="TIGR04056">
    <property type="entry name" value="OMP_RagA_SusC"/>
    <property type="match status" value="1"/>
</dbReference>
<proteinExistence type="inferred from homology"/>